<evidence type="ECO:0008006" key="3">
    <source>
        <dbReference type="Google" id="ProtNLM"/>
    </source>
</evidence>
<gene>
    <name evidence="1" type="ORF">K7432_003846</name>
</gene>
<keyword evidence="2" id="KW-1185">Reference proteome</keyword>
<accession>A0ABR2WZ92</accession>
<organism evidence="1 2">
    <name type="scientific">Basidiobolus ranarum</name>
    <dbReference type="NCBI Taxonomy" id="34480"/>
    <lineage>
        <taxon>Eukaryota</taxon>
        <taxon>Fungi</taxon>
        <taxon>Fungi incertae sedis</taxon>
        <taxon>Zoopagomycota</taxon>
        <taxon>Entomophthoromycotina</taxon>
        <taxon>Basidiobolomycetes</taxon>
        <taxon>Basidiobolales</taxon>
        <taxon>Basidiobolaceae</taxon>
        <taxon>Basidiobolus</taxon>
    </lineage>
</organism>
<sequence>MTLPQLSTEILTLIVSHFTLDKHTLHSLLTVNKLFFKVSAPILYKNPFRPSLWPNETVVRAREILYLLFASANLLPELTEITTEILDWGLTEWEPPTAPFTTNYLDYYTDIDYFQWENAYDSTFFYILQHSSDDFGFGHIIHFLFCKYNAEKIKTIYIPILDVKPYLPIVKRLSSLRRIEFRRVHTDECACAREQGIVTLRDAIEFVKTHVETYSDTLAELKFPDLTDMKSEGVPSDVKIEDIVHILKRPQVIEVDDSYRFCRYLQPYSTEHLQVFSGPFICYDGRIQNWDSASFFKRCPKLEKIRFSSFRSDSFKWAVERRASLTASRPESISSVDNELPPLQDVEMLCMKLAILLIVQDIIDAFRNTIRSITVKDGKPIEHDPEPLGWDWLLPNLVKIDITEADFSLFDYESLNLCPSLKELSLIGKYEYRRRSTVTRFGPILKLPKLRKIHLEFGISYKFNFNSLQYSPLLESLTLCEVGSSLPIRSADSPCWTWNWNMPCLKKIDLTGESAFLFQFGLLDSCPPLECLKLNTGEYHRSLSMDEIPRIDSPLLSESVSLVGPRNVFSGKSTFELCGEWELSEKALTALLQRYMLHVTHIDLGDTEGLTALEVINATKNLPHVIDVSSTLCLTDDDIEQTGMDMTDFFQYGIGTIGSVDYRMDW</sequence>
<dbReference type="EMBL" id="JASJQH010000123">
    <property type="protein sequence ID" value="KAK9766794.1"/>
    <property type="molecule type" value="Genomic_DNA"/>
</dbReference>
<comment type="caution">
    <text evidence="1">The sequence shown here is derived from an EMBL/GenBank/DDBJ whole genome shotgun (WGS) entry which is preliminary data.</text>
</comment>
<dbReference type="InterPro" id="IPR032675">
    <property type="entry name" value="LRR_dom_sf"/>
</dbReference>
<protein>
    <recommendedName>
        <fullName evidence="3">F-box domain-containing protein</fullName>
    </recommendedName>
</protein>
<dbReference type="SUPFAM" id="SSF52047">
    <property type="entry name" value="RNI-like"/>
    <property type="match status" value="1"/>
</dbReference>
<proteinExistence type="predicted"/>
<evidence type="ECO:0000313" key="1">
    <source>
        <dbReference type="EMBL" id="KAK9766794.1"/>
    </source>
</evidence>
<reference evidence="1 2" key="1">
    <citation type="submission" date="2023-04" db="EMBL/GenBank/DDBJ databases">
        <title>Genome of Basidiobolus ranarum AG-B5.</title>
        <authorList>
            <person name="Stajich J.E."/>
            <person name="Carter-House D."/>
            <person name="Gryganskyi A."/>
        </authorList>
    </citation>
    <scope>NUCLEOTIDE SEQUENCE [LARGE SCALE GENOMIC DNA]</scope>
    <source>
        <strain evidence="1 2">AG-B5</strain>
    </source>
</reference>
<evidence type="ECO:0000313" key="2">
    <source>
        <dbReference type="Proteomes" id="UP001479436"/>
    </source>
</evidence>
<name>A0ABR2WZ92_9FUNG</name>
<dbReference type="Gene3D" id="3.80.10.10">
    <property type="entry name" value="Ribonuclease Inhibitor"/>
    <property type="match status" value="1"/>
</dbReference>
<dbReference type="Proteomes" id="UP001479436">
    <property type="component" value="Unassembled WGS sequence"/>
</dbReference>